<name>A0A220S4X9_9NEIS</name>
<dbReference type="GO" id="GO:0003887">
    <property type="term" value="F:DNA-directed DNA polymerase activity"/>
    <property type="evidence" value="ECO:0007669"/>
    <property type="project" value="UniProtKB-EC"/>
</dbReference>
<gene>
    <name evidence="6" type="ORF">BG910_07815</name>
</gene>
<dbReference type="RefSeq" id="WP_089037192.1">
    <property type="nucleotide sequence ID" value="NZ_CP022278.1"/>
</dbReference>
<evidence type="ECO:0000313" key="6">
    <source>
        <dbReference type="EMBL" id="ASK28507.1"/>
    </source>
</evidence>
<dbReference type="Gene3D" id="3.30.420.10">
    <property type="entry name" value="Ribonuclease H-like superfamily/Ribonuclease H"/>
    <property type="match status" value="1"/>
</dbReference>
<dbReference type="GO" id="GO:0003677">
    <property type="term" value="F:DNA binding"/>
    <property type="evidence" value="ECO:0007669"/>
    <property type="project" value="InterPro"/>
</dbReference>
<keyword evidence="7" id="KW-1185">Reference proteome</keyword>
<comment type="function">
    <text evidence="2">DNA polymerase III is a complex, multichain enzyme responsible for most of the replicative synthesis in bacteria. The epsilon subunit contain the editing function and is a proofreading 3'-5' exonuclease.</text>
</comment>
<sequence>MAHASRWPRLAAAFARLGLPVAVVDLESTGGNMMQDRITEAAVVRFENGRVTRHEWLVNPRQPISDFIVRLTGITDEMVADAPEFAQIAPDLLPLLRGALVVAHNSRFDYPFLRSEFQRAGLAFAAPALCTVQLSRRLYPQFHKHNLDSIIERFGIEVGSRHRAMTDVLALCDFLEHSLGEKNADDWENQCRALINPKMLPTWLPDHLVEPLYALPDGAGVSVWFDAFGQAQAVEAHERAYPEIAAQLHSKKVPVYMRSASAVRFLPALGSLHALWLKAQAMREHNLRPSENVRTAVTVQFAEDERGRLQARIVPMKNGSRSTRSYGFFLHKKAAKRALADWAQTHNLCPDTLGILPETYAQNEPCPVSASGRCACGNDDAVQNDRIREFARLLPVADWGRAHEIEITETDPLSGQSITLTCAGGALALPDGCWYYDETLPAVLKAKFKQGTVKVIA</sequence>
<dbReference type="NCBIfam" id="TIGR00573">
    <property type="entry name" value="dnaq"/>
    <property type="match status" value="1"/>
</dbReference>
<dbReference type="Proteomes" id="UP000198238">
    <property type="component" value="Chromosome"/>
</dbReference>
<dbReference type="EC" id="2.7.7.7" evidence="1"/>
<dbReference type="FunFam" id="3.30.420.10:FF:000045">
    <property type="entry name" value="3'-5' exonuclease DinG"/>
    <property type="match status" value="1"/>
</dbReference>
<dbReference type="InterPro" id="IPR012337">
    <property type="entry name" value="RNaseH-like_sf"/>
</dbReference>
<dbReference type="InterPro" id="IPR036397">
    <property type="entry name" value="RNaseH_sf"/>
</dbReference>
<dbReference type="GO" id="GO:0008408">
    <property type="term" value="F:3'-5' exonuclease activity"/>
    <property type="evidence" value="ECO:0007669"/>
    <property type="project" value="TreeGrafter"/>
</dbReference>
<comment type="subunit">
    <text evidence="3">DNA polymerase III contains a core (composed of alpha, epsilon and theta chains) that associates with a tau subunit. This core dimerizes to form the POLIII' complex. PolIII' associates with the gamma complex (composed of gamma, delta, delta', psi and chi chains) and with the beta chain to form the complete DNA polymerase III complex.</text>
</comment>
<protein>
    <recommendedName>
        <fullName evidence="1">DNA-directed DNA polymerase</fullName>
        <ecNumber evidence="1">2.7.7.7</ecNumber>
    </recommendedName>
</protein>
<evidence type="ECO:0000259" key="5">
    <source>
        <dbReference type="SMART" id="SM00479"/>
    </source>
</evidence>
<dbReference type="GO" id="GO:0045004">
    <property type="term" value="P:DNA replication proofreading"/>
    <property type="evidence" value="ECO:0007669"/>
    <property type="project" value="TreeGrafter"/>
</dbReference>
<dbReference type="OrthoDB" id="9803913at2"/>
<dbReference type="InterPro" id="IPR006054">
    <property type="entry name" value="DnaQ"/>
</dbReference>
<dbReference type="KEGG" id="nei:BG910_07815"/>
<accession>A0A220S4X9</accession>
<organism evidence="6 7">
    <name type="scientific">Neisseria chenwenguii</name>
    <dbReference type="NCBI Taxonomy" id="1853278"/>
    <lineage>
        <taxon>Bacteria</taxon>
        <taxon>Pseudomonadati</taxon>
        <taxon>Pseudomonadota</taxon>
        <taxon>Betaproteobacteria</taxon>
        <taxon>Neisseriales</taxon>
        <taxon>Neisseriaceae</taxon>
        <taxon>Neisseria</taxon>
    </lineage>
</organism>
<dbReference type="EMBL" id="CP022278">
    <property type="protein sequence ID" value="ASK28507.1"/>
    <property type="molecule type" value="Genomic_DNA"/>
</dbReference>
<evidence type="ECO:0000256" key="1">
    <source>
        <dbReference type="ARBA" id="ARBA00012417"/>
    </source>
</evidence>
<comment type="catalytic activity">
    <reaction evidence="4">
        <text>DNA(n) + a 2'-deoxyribonucleoside 5'-triphosphate = DNA(n+1) + diphosphate</text>
        <dbReference type="Rhea" id="RHEA:22508"/>
        <dbReference type="Rhea" id="RHEA-COMP:17339"/>
        <dbReference type="Rhea" id="RHEA-COMP:17340"/>
        <dbReference type="ChEBI" id="CHEBI:33019"/>
        <dbReference type="ChEBI" id="CHEBI:61560"/>
        <dbReference type="ChEBI" id="CHEBI:173112"/>
        <dbReference type="EC" id="2.7.7.7"/>
    </reaction>
</comment>
<evidence type="ECO:0000313" key="7">
    <source>
        <dbReference type="Proteomes" id="UP000198238"/>
    </source>
</evidence>
<dbReference type="CDD" id="cd06127">
    <property type="entry name" value="DEDDh"/>
    <property type="match status" value="1"/>
</dbReference>
<evidence type="ECO:0000256" key="3">
    <source>
        <dbReference type="ARBA" id="ARBA00026073"/>
    </source>
</evidence>
<dbReference type="Pfam" id="PF00929">
    <property type="entry name" value="RNase_T"/>
    <property type="match status" value="1"/>
</dbReference>
<dbReference type="SUPFAM" id="SSF53098">
    <property type="entry name" value="Ribonuclease H-like"/>
    <property type="match status" value="1"/>
</dbReference>
<reference evidence="6 7" key="1">
    <citation type="submission" date="2017-06" db="EMBL/GenBank/DDBJ databases">
        <title>Neisseria chenwenguii sp. nov., isolated from the intestinal contents of Tibetan Plateau Pika in Yushu, Qinghai Province, China.</title>
        <authorList>
            <person name="Zhang G."/>
        </authorList>
    </citation>
    <scope>NUCLEOTIDE SEQUENCE [LARGE SCALE GENOMIC DNA]</scope>
    <source>
        <strain evidence="6 7">10023</strain>
    </source>
</reference>
<evidence type="ECO:0000256" key="2">
    <source>
        <dbReference type="ARBA" id="ARBA00025483"/>
    </source>
</evidence>
<dbReference type="InterPro" id="IPR013520">
    <property type="entry name" value="Ribonucl_H"/>
</dbReference>
<dbReference type="GO" id="GO:0005829">
    <property type="term" value="C:cytosol"/>
    <property type="evidence" value="ECO:0007669"/>
    <property type="project" value="TreeGrafter"/>
</dbReference>
<dbReference type="SMART" id="SM00479">
    <property type="entry name" value="EXOIII"/>
    <property type="match status" value="1"/>
</dbReference>
<dbReference type="AlphaFoldDB" id="A0A220S4X9"/>
<feature type="domain" description="Exonuclease" evidence="5">
    <location>
        <begin position="20"/>
        <end position="184"/>
    </location>
</feature>
<dbReference type="PANTHER" id="PTHR30231:SF37">
    <property type="entry name" value="EXODEOXYRIBONUCLEASE 10"/>
    <property type="match status" value="1"/>
</dbReference>
<dbReference type="PANTHER" id="PTHR30231">
    <property type="entry name" value="DNA POLYMERASE III SUBUNIT EPSILON"/>
    <property type="match status" value="1"/>
</dbReference>
<evidence type="ECO:0000256" key="4">
    <source>
        <dbReference type="ARBA" id="ARBA00049244"/>
    </source>
</evidence>
<proteinExistence type="predicted"/>